<dbReference type="GeneID" id="82890332"/>
<feature type="transmembrane region" description="Helical" evidence="7">
    <location>
        <begin position="418"/>
        <end position="441"/>
    </location>
</feature>
<dbReference type="EMBL" id="CP102294">
    <property type="protein sequence ID" value="UWN57443.1"/>
    <property type="molecule type" value="Genomic_DNA"/>
</dbReference>
<reference evidence="10" key="1">
    <citation type="journal article" date="2022" name="Cell">
        <title>Design, construction, and in vivo augmentation of a complex gut microbiome.</title>
        <authorList>
            <person name="Cheng A.G."/>
            <person name="Ho P.Y."/>
            <person name="Aranda-Diaz A."/>
            <person name="Jain S."/>
            <person name="Yu F.B."/>
            <person name="Meng X."/>
            <person name="Wang M."/>
            <person name="Iakiviak M."/>
            <person name="Nagashima K."/>
            <person name="Zhao A."/>
            <person name="Murugkar P."/>
            <person name="Patil A."/>
            <person name="Atabakhsh K."/>
            <person name="Weakley A."/>
            <person name="Yan J."/>
            <person name="Brumbaugh A.R."/>
            <person name="Higginbottom S."/>
            <person name="Dimas A."/>
            <person name="Shiver A.L."/>
            <person name="Deutschbauer A."/>
            <person name="Neff N."/>
            <person name="Sonnenburg J.L."/>
            <person name="Huang K.C."/>
            <person name="Fischbach M.A."/>
        </authorList>
    </citation>
    <scope>NUCLEOTIDE SEQUENCE</scope>
    <source>
        <strain evidence="10">AP11</strain>
    </source>
</reference>
<evidence type="ECO:0000313" key="11">
    <source>
        <dbReference type="Proteomes" id="UP001059295"/>
    </source>
</evidence>
<evidence type="ECO:0000259" key="9">
    <source>
        <dbReference type="Pfam" id="PF12704"/>
    </source>
</evidence>
<dbReference type="PANTHER" id="PTHR30572">
    <property type="entry name" value="MEMBRANE COMPONENT OF TRANSPORTER-RELATED"/>
    <property type="match status" value="1"/>
</dbReference>
<proteinExistence type="inferred from homology"/>
<feature type="transmembrane region" description="Helical" evidence="7">
    <location>
        <begin position="373"/>
        <end position="397"/>
    </location>
</feature>
<evidence type="ECO:0000256" key="7">
    <source>
        <dbReference type="SAM" id="Phobius"/>
    </source>
</evidence>
<dbReference type="PANTHER" id="PTHR30572:SF4">
    <property type="entry name" value="ABC TRANSPORTER PERMEASE YTRF"/>
    <property type="match status" value="1"/>
</dbReference>
<feature type="domain" description="ABC3 transporter permease C-terminal" evidence="8">
    <location>
        <begin position="662"/>
        <end position="775"/>
    </location>
</feature>
<feature type="transmembrane region" description="Helical" evidence="7">
    <location>
        <begin position="714"/>
        <end position="734"/>
    </location>
</feature>
<comment type="subcellular location">
    <subcellularLocation>
        <location evidence="1">Cell membrane</location>
        <topology evidence="1">Multi-pass membrane protein</topology>
    </subcellularLocation>
</comment>
<keyword evidence="11" id="KW-1185">Reference proteome</keyword>
<dbReference type="RefSeq" id="WP_019245158.1">
    <property type="nucleotide sequence ID" value="NZ_CAPH01000006.1"/>
</dbReference>
<comment type="similarity">
    <text evidence="6">Belongs to the ABC-4 integral membrane protein family.</text>
</comment>
<evidence type="ECO:0000313" key="10">
    <source>
        <dbReference type="EMBL" id="UWN57443.1"/>
    </source>
</evidence>
<evidence type="ECO:0000256" key="6">
    <source>
        <dbReference type="ARBA" id="ARBA00038076"/>
    </source>
</evidence>
<gene>
    <name evidence="10" type="ORF">NQ491_01320</name>
</gene>
<feature type="transmembrane region" description="Helical" evidence="7">
    <location>
        <begin position="330"/>
        <end position="353"/>
    </location>
</feature>
<evidence type="ECO:0000259" key="8">
    <source>
        <dbReference type="Pfam" id="PF02687"/>
    </source>
</evidence>
<sequence length="782" mass="87238">MNFLPLFLKQLRNSRASTLLNLLGLTIALSSFIILIAQVRYELTYDTHFRDADRIFRIEIDVPTELGVYSPLLCRPLGERMLASSPDIEAGGVMAIPRRVSVHDFAKGEEDGAGLTLYRISRSMFDVLGTEIVAGDIDRFDDPQRTVILSQSAARSIFGSADPIGKSVVVNGDETHPGEVIAVCRDCPDNSSFRTNSLFTNIFDESIEDYGEFSYIYFIKAVRTGNPARIAADLGQSVESLSARSQDESAFRVRCTPVSQMHFMRDIRFDFVDKSNPATVYTLLTIAVLILLIAIINFVNFATARLPMRIRQINTRKVLGESNGSLRRGLLAESVLTVFVAYLSALILTEYLSTTAVASLVNAPINLAENADVALGTGLVAIVLGTLAGLYPAAYSTSFPPAMILKGSFGLSVRGRRLRTTLISFQYVVSIVLIVAALSVWKQNRFMLAYDMGVPRENILVAELGRPAANSAETLAQKLKTDPRIVDVTFANGPLIAPSRMNWSMQYRNKHISFDCYPVAPNFPKFMGIDIIEGRDFTANDEQKENASLIFNRTAQLRDGITVGDRIWGDEIVGIARDFNFMPLQYAIDPFAFMVRGKSYAFKSMNYLFVKTRTADYPELFRHIRETIRQFDGGWNDDVRFLDEHIGSLYQKEKATARQITLFCLLSVFISLVGIFGLILFETEFRRKEIGLRKVYGATTGEILGMINMPYIRLVLICFALGAPIGYFVSRNWIDNFAYRTTIGPWIFVSTAAIVLLLTVATITVRSYRTAAENPIKSIKTE</sequence>
<keyword evidence="5 7" id="KW-0472">Membrane</keyword>
<feature type="transmembrane region" description="Helical" evidence="7">
    <location>
        <begin position="660"/>
        <end position="681"/>
    </location>
</feature>
<dbReference type="Pfam" id="PF02687">
    <property type="entry name" value="FtsX"/>
    <property type="match status" value="2"/>
</dbReference>
<dbReference type="InterPro" id="IPR050250">
    <property type="entry name" value="Macrolide_Exporter_MacB"/>
</dbReference>
<evidence type="ECO:0000256" key="4">
    <source>
        <dbReference type="ARBA" id="ARBA00022989"/>
    </source>
</evidence>
<feature type="transmembrane region" description="Helical" evidence="7">
    <location>
        <begin position="20"/>
        <end position="41"/>
    </location>
</feature>
<evidence type="ECO:0000256" key="3">
    <source>
        <dbReference type="ARBA" id="ARBA00022692"/>
    </source>
</evidence>
<evidence type="ECO:0000256" key="1">
    <source>
        <dbReference type="ARBA" id="ARBA00004651"/>
    </source>
</evidence>
<feature type="domain" description="MacB-like periplasmic core" evidence="9">
    <location>
        <begin position="18"/>
        <end position="201"/>
    </location>
</feature>
<keyword evidence="2" id="KW-1003">Cell membrane</keyword>
<accession>A0ABY5V061</accession>
<protein>
    <submittedName>
        <fullName evidence="10">ABC transporter permease</fullName>
    </submittedName>
</protein>
<feature type="transmembrane region" description="Helical" evidence="7">
    <location>
        <begin position="746"/>
        <end position="768"/>
    </location>
</feature>
<evidence type="ECO:0000256" key="2">
    <source>
        <dbReference type="ARBA" id="ARBA00022475"/>
    </source>
</evidence>
<feature type="domain" description="ABC3 transporter permease C-terminal" evidence="8">
    <location>
        <begin position="285"/>
        <end position="399"/>
    </location>
</feature>
<dbReference type="Pfam" id="PF12704">
    <property type="entry name" value="MacB_PCD"/>
    <property type="match status" value="1"/>
</dbReference>
<dbReference type="InterPro" id="IPR003838">
    <property type="entry name" value="ABC3_permease_C"/>
</dbReference>
<name>A0ABY5V061_9BACT</name>
<evidence type="ECO:0000256" key="5">
    <source>
        <dbReference type="ARBA" id="ARBA00023136"/>
    </source>
</evidence>
<dbReference type="Proteomes" id="UP001059295">
    <property type="component" value="Chromosome"/>
</dbReference>
<dbReference type="InterPro" id="IPR025857">
    <property type="entry name" value="MacB_PCD"/>
</dbReference>
<feature type="transmembrane region" description="Helical" evidence="7">
    <location>
        <begin position="280"/>
        <end position="302"/>
    </location>
</feature>
<organism evidence="10 11">
    <name type="scientific">Alistipes ihumii AP11</name>
    <dbReference type="NCBI Taxonomy" id="1211813"/>
    <lineage>
        <taxon>Bacteria</taxon>
        <taxon>Pseudomonadati</taxon>
        <taxon>Bacteroidota</taxon>
        <taxon>Bacteroidia</taxon>
        <taxon>Bacteroidales</taxon>
        <taxon>Rikenellaceae</taxon>
        <taxon>Alistipes</taxon>
    </lineage>
</organism>
<keyword evidence="3 7" id="KW-0812">Transmembrane</keyword>
<keyword evidence="4 7" id="KW-1133">Transmembrane helix</keyword>